<feature type="cross-link" description="3'-(S-cysteinyl)-tyrosine (Cys-Tyr)" evidence="6">
    <location>
        <begin position="104"/>
        <end position="166"/>
    </location>
</feature>
<name>A0A0P6ZFX5_VIBSP</name>
<dbReference type="GO" id="GO:0008198">
    <property type="term" value="F:ferrous iron binding"/>
    <property type="evidence" value="ECO:0007669"/>
    <property type="project" value="TreeGrafter"/>
</dbReference>
<evidence type="ECO:0000256" key="1">
    <source>
        <dbReference type="ARBA" id="ARBA00006622"/>
    </source>
</evidence>
<keyword evidence="5 7" id="KW-0408">Iron</keyword>
<dbReference type="Proteomes" id="UP000050463">
    <property type="component" value="Unassembled WGS sequence"/>
</dbReference>
<feature type="binding site" evidence="7">
    <location>
        <position position="148"/>
    </location>
    <ligand>
        <name>Fe cation</name>
        <dbReference type="ChEBI" id="CHEBI:24875"/>
        <note>catalytic</note>
    </ligand>
</feature>
<evidence type="ECO:0000313" key="12">
    <source>
        <dbReference type="EMBL" id="PMF36861.1"/>
    </source>
</evidence>
<sequence length="197" mass="22423">MQRTDITPTQSPALAALINNDYELNFQEFMDQIQLANKPMSLASIRFILDNIELSKEEIKSLASFDKETYCRQRLFKNDHCEVLILSWLNGQRSKIHDHLNTSCGVKVLHGQATETLFETAANGHIFASQSTHFQEGSVTVSKDNDIHQISNLQAGDEPLITLHVYSPPLSQFHLYQLESGKSELLDIQQECWAYEI</sequence>
<dbReference type="InterPro" id="IPR010300">
    <property type="entry name" value="CDO_1"/>
</dbReference>
<reference evidence="12" key="3">
    <citation type="submission" date="2016-07" db="EMBL/GenBank/DDBJ databases">
        <authorList>
            <person name="Wan K."/>
            <person name="Booth B."/>
            <person name="Spirohn K."/>
            <person name="Hao T."/>
            <person name="Hu Y."/>
            <person name="Calderwood M."/>
            <person name="Hill D."/>
            <person name="Mohr S."/>
            <person name="Vidal M."/>
            <person name="Celniker S."/>
            <person name="Perrimon N."/>
        </authorList>
    </citation>
    <scope>NUCLEOTIDE SEQUENCE</scope>
    <source>
        <strain evidence="12">10N.286.54.F3</strain>
    </source>
</reference>
<dbReference type="EMBL" id="MCSW01000001">
    <property type="protein sequence ID" value="PMF36861.1"/>
    <property type="molecule type" value="Genomic_DNA"/>
</dbReference>
<organism evidence="8 15">
    <name type="scientific">Vibrio splendidus</name>
    <dbReference type="NCBI Taxonomy" id="29497"/>
    <lineage>
        <taxon>Bacteria</taxon>
        <taxon>Pseudomonadati</taxon>
        <taxon>Pseudomonadota</taxon>
        <taxon>Gammaproteobacteria</taxon>
        <taxon>Vibrionales</taxon>
        <taxon>Vibrionaceae</taxon>
        <taxon>Vibrio</taxon>
    </lineage>
</organism>
<keyword evidence="2 7" id="KW-0479">Metal-binding</keyword>
<dbReference type="PANTHER" id="PTHR12918:SF1">
    <property type="entry name" value="CYSTEINE DIOXYGENASE TYPE 1"/>
    <property type="match status" value="1"/>
</dbReference>
<dbReference type="OrthoDB" id="7059163at2"/>
<dbReference type="EMBL" id="LIZK01000003">
    <property type="protein sequence ID" value="KPL94899.1"/>
    <property type="molecule type" value="Genomic_DNA"/>
</dbReference>
<dbReference type="AlphaFoldDB" id="A0A0P6ZFX5"/>
<evidence type="ECO:0000313" key="14">
    <source>
        <dbReference type="EMBL" id="PTP25118.1"/>
    </source>
</evidence>
<evidence type="ECO:0000256" key="2">
    <source>
        <dbReference type="ARBA" id="ARBA00022723"/>
    </source>
</evidence>
<dbReference type="Proteomes" id="UP000235405">
    <property type="component" value="Unassembled WGS sequence"/>
</dbReference>
<dbReference type="CDD" id="cd10548">
    <property type="entry name" value="cupin_CDO"/>
    <property type="match status" value="1"/>
</dbReference>
<evidence type="ECO:0000313" key="10">
    <source>
        <dbReference type="EMBL" id="MDP2500101.1"/>
    </source>
</evidence>
<accession>A0A0P6ZFX5</accession>
<gene>
    <name evidence="11" type="ORF">ACED33_09170</name>
    <name evidence="8" type="ORF">AN168_10340</name>
    <name evidence="12" type="ORF">BCV19_00315</name>
    <name evidence="14" type="ORF">CWO07_21595</name>
    <name evidence="13" type="ORF">CWO36_00610</name>
    <name evidence="9" type="ORF">Q8W38_15085</name>
    <name evidence="10" type="ORF">Q8W42_05190</name>
</gene>
<dbReference type="EMBL" id="PIGA01000001">
    <property type="protein sequence ID" value="PTP23249.1"/>
    <property type="molecule type" value="Genomic_DNA"/>
</dbReference>
<reference evidence="16" key="2">
    <citation type="submission" date="2016-07" db="EMBL/GenBank/DDBJ databases">
        <title>Nontailed viruses are major unrecognized killers of bacteria in the ocean.</title>
        <authorList>
            <person name="Kauffman K."/>
            <person name="Hussain F."/>
            <person name="Yang J."/>
            <person name="Arevalo P."/>
            <person name="Brown J."/>
            <person name="Cutler M."/>
            <person name="Kelly L."/>
            <person name="Polz M.F."/>
        </authorList>
    </citation>
    <scope>NUCLEOTIDE SEQUENCE [LARGE SCALE GENOMIC DNA]</scope>
    <source>
        <strain evidence="16">10N.286.54.F3</strain>
    </source>
</reference>
<dbReference type="RefSeq" id="WP_017079740.1">
    <property type="nucleotide sequence ID" value="NZ_AP025509.1"/>
</dbReference>
<evidence type="ECO:0000313" key="16">
    <source>
        <dbReference type="Proteomes" id="UP000235405"/>
    </source>
</evidence>
<dbReference type="EMBL" id="JBGOOW010000007">
    <property type="protein sequence ID" value="MEZ8180842.1"/>
    <property type="molecule type" value="Genomic_DNA"/>
</dbReference>
<evidence type="ECO:0000313" key="8">
    <source>
        <dbReference type="EMBL" id="KPL94899.1"/>
    </source>
</evidence>
<evidence type="ECO:0000313" key="9">
    <source>
        <dbReference type="EMBL" id="MDP2490673.1"/>
    </source>
</evidence>
<comment type="similarity">
    <text evidence="1">Belongs to the cysteine dioxygenase family.</text>
</comment>
<reference evidence="17 18" key="4">
    <citation type="submission" date="2017-11" db="EMBL/GenBank/DDBJ databases">
        <title>Population delineation of vibrios coincides with oyster pathogenicity.</title>
        <authorList>
            <person name="Bruto M."/>
            <person name="Labreuche Y."/>
            <person name="James A."/>
            <person name="Piel D."/>
            <person name="Chenivesse S."/>
            <person name="Petton B."/>
            <person name="Polz M.F."/>
            <person name="Le Roux F."/>
        </authorList>
    </citation>
    <scope>NUCLEOTIDE SEQUENCE [LARGE SCALE GENOMIC DNA]</scope>
    <source>
        <strain evidence="13 17">1F_55</strain>
        <strain evidence="14 18">FF_144</strain>
    </source>
</reference>
<evidence type="ECO:0000313" key="18">
    <source>
        <dbReference type="Proteomes" id="UP000244197"/>
    </source>
</evidence>
<proteinExistence type="inferred from homology"/>
<dbReference type="EMBL" id="PIFK01000058">
    <property type="protein sequence ID" value="PTP25118.1"/>
    <property type="molecule type" value="Genomic_DNA"/>
</dbReference>
<reference evidence="11 19" key="7">
    <citation type="submission" date="2024-06" db="EMBL/GenBank/DDBJ databases">
        <authorList>
            <person name="Steensen K."/>
            <person name="Seneca J."/>
            <person name="Bartlau N."/>
            <person name="Yu A.X."/>
            <person name="Polz M.F."/>
        </authorList>
    </citation>
    <scope>NUCLEOTIDE SEQUENCE [LARGE SCALE GENOMIC DNA]</scope>
    <source>
        <strain evidence="11 19">1F145</strain>
    </source>
</reference>
<keyword evidence="4" id="KW-0560">Oxidoreductase</keyword>
<dbReference type="Proteomes" id="UP000244080">
    <property type="component" value="Unassembled WGS sequence"/>
</dbReference>
<dbReference type="SUPFAM" id="SSF51182">
    <property type="entry name" value="RmlC-like cupins"/>
    <property type="match status" value="1"/>
</dbReference>
<protein>
    <submittedName>
        <fullName evidence="9">Cysteine dioxygenase family protein</fullName>
    </submittedName>
</protein>
<evidence type="ECO:0000313" key="15">
    <source>
        <dbReference type="Proteomes" id="UP000050463"/>
    </source>
</evidence>
<reference evidence="9" key="6">
    <citation type="submission" date="2023-07" db="EMBL/GenBank/DDBJ databases">
        <title>Genome content predicts the carbon catabolic preferences of heterotrophic bacteria.</title>
        <authorList>
            <person name="Gralka M."/>
        </authorList>
    </citation>
    <scope>NUCLEOTIDE SEQUENCE</scope>
    <source>
        <strain evidence="10">6E02</strain>
        <strain evidence="9">6E03</strain>
    </source>
</reference>
<dbReference type="Gene3D" id="2.60.120.10">
    <property type="entry name" value="Jelly Rolls"/>
    <property type="match status" value="1"/>
</dbReference>
<dbReference type="EMBL" id="JAUYVK010000014">
    <property type="protein sequence ID" value="MDP2490673.1"/>
    <property type="molecule type" value="Genomic_DNA"/>
</dbReference>
<reference evidence="8 15" key="1">
    <citation type="submission" date="2015-08" db="EMBL/GenBank/DDBJ databases">
        <title>Draft Genome Sequence of Vibrio splendidus UCD-SED7.</title>
        <authorList>
            <person name="Lee R.D."/>
            <person name="Lang J.M."/>
            <person name="Coil D.A."/>
            <person name="Jospin G."/>
            <person name="Eisen J.A."/>
        </authorList>
    </citation>
    <scope>NUCLEOTIDE SEQUENCE [LARGE SCALE GENOMIC DNA]</scope>
    <source>
        <strain evidence="8 15">UCD-SED7</strain>
    </source>
</reference>
<keyword evidence="6" id="KW-0883">Thioether bond</keyword>
<dbReference type="GO" id="GO:0016702">
    <property type="term" value="F:oxidoreductase activity, acting on single donors with incorporation of molecular oxygen, incorporation of two atoms of oxygen"/>
    <property type="evidence" value="ECO:0007669"/>
    <property type="project" value="InterPro"/>
</dbReference>
<evidence type="ECO:0000313" key="13">
    <source>
        <dbReference type="EMBL" id="PTP23249.1"/>
    </source>
</evidence>
<accession>A0A1C3IYY4</accession>
<dbReference type="Proteomes" id="UP001569200">
    <property type="component" value="Unassembled WGS sequence"/>
</dbReference>
<dbReference type="Proteomes" id="UP001177935">
    <property type="component" value="Unassembled WGS sequence"/>
</dbReference>
<evidence type="ECO:0000256" key="3">
    <source>
        <dbReference type="ARBA" id="ARBA00022964"/>
    </source>
</evidence>
<reference evidence="12" key="5">
    <citation type="journal article" date="2018" name="Nature">
        <title>A major lineage of non-tailed dsDNA viruses as unrecognized killers of marine bacteria.</title>
        <authorList>
            <person name="Kauffman K.M."/>
            <person name="Hussain F.A."/>
            <person name="Yang J."/>
            <person name="Arevalo P."/>
            <person name="Brown J.M."/>
            <person name="Chang W.K."/>
            <person name="VanInsberghe D."/>
            <person name="Elsherbini J."/>
            <person name="Sharma R.S."/>
            <person name="Cutler M.B."/>
            <person name="Kelly L."/>
            <person name="Polz M.F."/>
        </authorList>
    </citation>
    <scope>NUCLEOTIDE SEQUENCE</scope>
    <source>
        <strain evidence="12">10N.286.54.F3</strain>
    </source>
</reference>
<evidence type="ECO:0000256" key="6">
    <source>
        <dbReference type="PIRSR" id="PIRSR610300-50"/>
    </source>
</evidence>
<dbReference type="Proteomes" id="UP001177883">
    <property type="component" value="Unassembled WGS sequence"/>
</dbReference>
<dbReference type="PANTHER" id="PTHR12918">
    <property type="entry name" value="CYSTEINE DIOXYGENASE"/>
    <property type="match status" value="1"/>
</dbReference>
<comment type="caution">
    <text evidence="8">The sequence shown here is derived from an EMBL/GenBank/DDBJ whole genome shotgun (WGS) entry which is preliminary data.</text>
</comment>
<evidence type="ECO:0000313" key="17">
    <source>
        <dbReference type="Proteomes" id="UP000244080"/>
    </source>
</evidence>
<evidence type="ECO:0000313" key="11">
    <source>
        <dbReference type="EMBL" id="MEZ8180842.1"/>
    </source>
</evidence>
<evidence type="ECO:0000256" key="4">
    <source>
        <dbReference type="ARBA" id="ARBA00023002"/>
    </source>
</evidence>
<dbReference type="InterPro" id="IPR011051">
    <property type="entry name" value="RmlC_Cupin_sf"/>
</dbReference>
<dbReference type="Proteomes" id="UP000244197">
    <property type="component" value="Unassembled WGS sequence"/>
</dbReference>
<keyword evidence="3 9" id="KW-0223">Dioxygenase</keyword>
<evidence type="ECO:0000313" key="19">
    <source>
        <dbReference type="Proteomes" id="UP001569200"/>
    </source>
</evidence>
<evidence type="ECO:0000256" key="7">
    <source>
        <dbReference type="PIRSR" id="PIRSR610300-51"/>
    </source>
</evidence>
<feature type="binding site" evidence="7">
    <location>
        <position position="97"/>
    </location>
    <ligand>
        <name>Fe cation</name>
        <dbReference type="ChEBI" id="CHEBI:24875"/>
        <note>catalytic</note>
    </ligand>
</feature>
<dbReference type="Pfam" id="PF05995">
    <property type="entry name" value="CDO_I"/>
    <property type="match status" value="1"/>
</dbReference>
<keyword evidence="19" id="KW-1185">Reference proteome</keyword>
<feature type="binding site" evidence="7">
    <location>
        <position position="99"/>
    </location>
    <ligand>
        <name>Fe cation</name>
        <dbReference type="ChEBI" id="CHEBI:24875"/>
        <note>catalytic</note>
    </ligand>
</feature>
<dbReference type="EMBL" id="JAUYVL010000002">
    <property type="protein sequence ID" value="MDP2500101.1"/>
    <property type="molecule type" value="Genomic_DNA"/>
</dbReference>
<evidence type="ECO:0000256" key="5">
    <source>
        <dbReference type="ARBA" id="ARBA00023004"/>
    </source>
</evidence>
<dbReference type="InterPro" id="IPR014710">
    <property type="entry name" value="RmlC-like_jellyroll"/>
</dbReference>